<feature type="signal peptide" evidence="3">
    <location>
        <begin position="1"/>
        <end position="24"/>
    </location>
</feature>
<keyword evidence="2" id="KW-0378">Hydrolase</keyword>
<sequence>MNIPFPRILVALSFSALLALRAINAEPTNYHPTLADVRYGKYDRDVLDFFRADTKNPAPVLIYFHGGGWIGGDKKSANPTPFLRAGISLVAADYRFTTGTPDAAPYPAPMLDSARVVQFVRSKAEEWHIDPNRVALTGASAGAVISMWIAYREDLAKPDSADPVERFSTHVTCILPQIGPTTFDPKLILQRVGGPPSIHPALLPFFNVKSIAELDTPEKQKLIADASPLNLVTKDAPPTFMQYASPLGGTPLPPQTSVNVSIHHAEFGRMLKEKLDALGVENVLQTKDDGSDPQAMWTFLFKHLKPESAPAGK</sequence>
<keyword evidence="3" id="KW-0732">Signal</keyword>
<evidence type="ECO:0000313" key="5">
    <source>
        <dbReference type="EMBL" id="EDY15999.1"/>
    </source>
</evidence>
<dbReference type="Gene3D" id="3.40.50.1820">
    <property type="entry name" value="alpha/beta hydrolase"/>
    <property type="match status" value="1"/>
</dbReference>
<feature type="chain" id="PRO_5002800689" evidence="3">
    <location>
        <begin position="25"/>
        <end position="313"/>
    </location>
</feature>
<dbReference type="eggNOG" id="COG0657">
    <property type="taxonomic scope" value="Bacteria"/>
</dbReference>
<dbReference type="Pfam" id="PF20434">
    <property type="entry name" value="BD-FAE"/>
    <property type="match status" value="1"/>
</dbReference>
<feature type="domain" description="BD-FAE-like" evidence="4">
    <location>
        <begin position="52"/>
        <end position="241"/>
    </location>
</feature>
<dbReference type="InterPro" id="IPR002168">
    <property type="entry name" value="Lipase_GDXG_HIS_AS"/>
</dbReference>
<evidence type="ECO:0000256" key="3">
    <source>
        <dbReference type="SAM" id="SignalP"/>
    </source>
</evidence>
<dbReference type="InterPro" id="IPR029058">
    <property type="entry name" value="AB_hydrolase_fold"/>
</dbReference>
<reference evidence="5 6" key="1">
    <citation type="journal article" date="2011" name="J. Bacteriol.">
        <title>Genome sequence of Chthoniobacter flavus Ellin428, an aerobic heterotrophic soil bacterium.</title>
        <authorList>
            <person name="Kant R."/>
            <person name="van Passel M.W."/>
            <person name="Palva A."/>
            <person name="Lucas S."/>
            <person name="Lapidus A."/>
            <person name="Glavina Del Rio T."/>
            <person name="Dalin E."/>
            <person name="Tice H."/>
            <person name="Bruce D."/>
            <person name="Goodwin L."/>
            <person name="Pitluck S."/>
            <person name="Larimer F.W."/>
            <person name="Land M.L."/>
            <person name="Hauser L."/>
            <person name="Sangwan P."/>
            <person name="de Vos W.M."/>
            <person name="Janssen P.H."/>
            <person name="Smidt H."/>
        </authorList>
    </citation>
    <scope>NUCLEOTIDE SEQUENCE [LARGE SCALE GENOMIC DNA]</scope>
    <source>
        <strain evidence="5 6">Ellin428</strain>
    </source>
</reference>
<dbReference type="PROSITE" id="PS01173">
    <property type="entry name" value="LIPASE_GDXG_HIS"/>
    <property type="match status" value="1"/>
</dbReference>
<dbReference type="PANTHER" id="PTHR48081:SF6">
    <property type="entry name" value="PEPTIDASE S9 PROLYL OLIGOPEPTIDASE CATALYTIC DOMAIN-CONTAINING PROTEIN"/>
    <property type="match status" value="1"/>
</dbReference>
<proteinExistence type="inferred from homology"/>
<dbReference type="STRING" id="497964.CfE428DRAFT_6466"/>
<evidence type="ECO:0000313" key="6">
    <source>
        <dbReference type="Proteomes" id="UP000005824"/>
    </source>
</evidence>
<dbReference type="InParanoid" id="B4DC25"/>
<dbReference type="PANTHER" id="PTHR48081">
    <property type="entry name" value="AB HYDROLASE SUPERFAMILY PROTEIN C4A8.06C"/>
    <property type="match status" value="1"/>
</dbReference>
<evidence type="ECO:0000259" key="4">
    <source>
        <dbReference type="Pfam" id="PF20434"/>
    </source>
</evidence>
<dbReference type="Proteomes" id="UP000005824">
    <property type="component" value="Unassembled WGS sequence"/>
</dbReference>
<dbReference type="EMBL" id="ABVL01000043">
    <property type="protein sequence ID" value="EDY15999.1"/>
    <property type="molecule type" value="Genomic_DNA"/>
</dbReference>
<dbReference type="GO" id="GO:0016787">
    <property type="term" value="F:hydrolase activity"/>
    <property type="evidence" value="ECO:0007669"/>
    <property type="project" value="UniProtKB-KW"/>
</dbReference>
<protein>
    <submittedName>
        <fullName evidence="5">Putative lipase/esterase</fullName>
    </submittedName>
</protein>
<comment type="caution">
    <text evidence="5">The sequence shown here is derived from an EMBL/GenBank/DDBJ whole genome shotgun (WGS) entry which is preliminary data.</text>
</comment>
<name>B4DC25_9BACT</name>
<evidence type="ECO:0000256" key="2">
    <source>
        <dbReference type="ARBA" id="ARBA00022801"/>
    </source>
</evidence>
<organism evidence="5 6">
    <name type="scientific">Chthoniobacter flavus Ellin428</name>
    <dbReference type="NCBI Taxonomy" id="497964"/>
    <lineage>
        <taxon>Bacteria</taxon>
        <taxon>Pseudomonadati</taxon>
        <taxon>Verrucomicrobiota</taxon>
        <taxon>Spartobacteria</taxon>
        <taxon>Chthoniobacterales</taxon>
        <taxon>Chthoniobacteraceae</taxon>
        <taxon>Chthoniobacter</taxon>
    </lineage>
</organism>
<dbReference type="InterPro" id="IPR049492">
    <property type="entry name" value="BD-FAE-like_dom"/>
</dbReference>
<dbReference type="RefSeq" id="WP_006983783.1">
    <property type="nucleotide sequence ID" value="NZ_ABVL01000043.1"/>
</dbReference>
<evidence type="ECO:0000256" key="1">
    <source>
        <dbReference type="ARBA" id="ARBA00010515"/>
    </source>
</evidence>
<accession>B4DC25</accession>
<comment type="similarity">
    <text evidence="1">Belongs to the 'GDXG' lipolytic enzyme family.</text>
</comment>
<dbReference type="AlphaFoldDB" id="B4DC25"/>
<gene>
    <name evidence="5" type="ORF">CfE428DRAFT_6466</name>
</gene>
<dbReference type="InterPro" id="IPR050300">
    <property type="entry name" value="GDXG_lipolytic_enzyme"/>
</dbReference>
<dbReference type="SUPFAM" id="SSF53474">
    <property type="entry name" value="alpha/beta-Hydrolases"/>
    <property type="match status" value="1"/>
</dbReference>
<keyword evidence="6" id="KW-1185">Reference proteome</keyword>